<keyword evidence="4" id="KW-1185">Reference proteome</keyword>
<evidence type="ECO:0000256" key="1">
    <source>
        <dbReference type="SAM" id="SignalP"/>
    </source>
</evidence>
<accession>A0A109IPA6</accession>
<gene>
    <name evidence="3" type="ORF">GA0070623_4154</name>
</gene>
<evidence type="ECO:0000313" key="3">
    <source>
        <dbReference type="EMBL" id="SCG76789.1"/>
    </source>
</evidence>
<dbReference type="EMBL" id="LT607752">
    <property type="protein sequence ID" value="SCG76789.1"/>
    <property type="molecule type" value="Genomic_DNA"/>
</dbReference>
<feature type="domain" description="ABC-type glycine betaine transport system substrate-binding" evidence="2">
    <location>
        <begin position="134"/>
        <end position="332"/>
    </location>
</feature>
<proteinExistence type="predicted"/>
<keyword evidence="1" id="KW-0732">Signal</keyword>
<protein>
    <submittedName>
        <fullName evidence="3">Osmoprotectant transport system substrate-binding protein</fullName>
    </submittedName>
</protein>
<dbReference type="Gene3D" id="3.40.190.10">
    <property type="entry name" value="Periplasmic binding protein-like II"/>
    <property type="match status" value="2"/>
</dbReference>
<dbReference type="GO" id="GO:0022857">
    <property type="term" value="F:transmembrane transporter activity"/>
    <property type="evidence" value="ECO:0007669"/>
    <property type="project" value="InterPro"/>
</dbReference>
<feature type="chain" id="PRO_5039200067" evidence="1">
    <location>
        <begin position="23"/>
        <end position="334"/>
    </location>
</feature>
<reference evidence="4" key="1">
    <citation type="submission" date="2016-06" db="EMBL/GenBank/DDBJ databases">
        <authorList>
            <person name="Varghese N."/>
            <person name="Submissions Spin"/>
        </authorList>
    </citation>
    <scope>NUCLEOTIDE SEQUENCE [LARGE SCALE GENOMIC DNA]</scope>
    <source>
        <strain evidence="4">DSM 44983</strain>
    </source>
</reference>
<dbReference type="PROSITE" id="PS51257">
    <property type="entry name" value="PROKAR_LIPOPROTEIN"/>
    <property type="match status" value="1"/>
</dbReference>
<organism evidence="3 4">
    <name type="scientific">Micromonospora rifamycinica</name>
    <dbReference type="NCBI Taxonomy" id="291594"/>
    <lineage>
        <taxon>Bacteria</taxon>
        <taxon>Bacillati</taxon>
        <taxon>Actinomycetota</taxon>
        <taxon>Actinomycetes</taxon>
        <taxon>Micromonosporales</taxon>
        <taxon>Micromonosporaceae</taxon>
        <taxon>Micromonospora</taxon>
    </lineage>
</organism>
<sequence length="334" mass="33790">MRARTRLAVGAVGALTMAGLLTGCGDAGSSGTDAPEQGASGAGCAPVAGEQLVVLDDDKKLQNTDNIIPAVNAKVANPQLLAALDKVSAALDTPKLIALNKAVDVDRKTPKSAAEEFAATTGLTTGIAKGPGGPIVVGAGNFSESQTLAELYNIALTAAGYQVKVQQIGNRELYGPSLKKGEIQVVPEYAATMAEFLNTKANGKDATPVSSPELDKTVSALKSEGDKAGLTFGTPSAAQDQNAFAVTKAFADKYALKTLSDLAAKCSGKETVLAGPPECPQRPKCQAGLVEVYDFKAGSFSSLDAGGPQTKNALKTGTASVGLVFSSDGALATG</sequence>
<dbReference type="GO" id="GO:0043190">
    <property type="term" value="C:ATP-binding cassette (ABC) transporter complex"/>
    <property type="evidence" value="ECO:0007669"/>
    <property type="project" value="InterPro"/>
</dbReference>
<dbReference type="InterPro" id="IPR007210">
    <property type="entry name" value="ABC_Gly_betaine_transp_sub-bd"/>
</dbReference>
<feature type="domain" description="ABC-type glycine betaine transport system substrate-binding" evidence="2">
    <location>
        <begin position="51"/>
        <end position="119"/>
    </location>
</feature>
<evidence type="ECO:0000259" key="2">
    <source>
        <dbReference type="Pfam" id="PF04069"/>
    </source>
</evidence>
<dbReference type="SUPFAM" id="SSF53850">
    <property type="entry name" value="Periplasmic binding protein-like II"/>
    <property type="match status" value="2"/>
</dbReference>
<dbReference type="RefSeq" id="WP_067302214.1">
    <property type="nucleotide sequence ID" value="NZ_LRMV01000008.1"/>
</dbReference>
<dbReference type="Pfam" id="PF04069">
    <property type="entry name" value="OpuAC"/>
    <property type="match status" value="2"/>
</dbReference>
<dbReference type="Proteomes" id="UP000198226">
    <property type="component" value="Chromosome I"/>
</dbReference>
<dbReference type="AlphaFoldDB" id="A0A109IPA6"/>
<name>A0A109IPA6_9ACTN</name>
<dbReference type="OrthoDB" id="9781705at2"/>
<feature type="signal peptide" evidence="1">
    <location>
        <begin position="1"/>
        <end position="22"/>
    </location>
</feature>
<evidence type="ECO:0000313" key="4">
    <source>
        <dbReference type="Proteomes" id="UP000198226"/>
    </source>
</evidence>